<dbReference type="EMBL" id="JAWQEG010005470">
    <property type="protein sequence ID" value="KAK3857912.1"/>
    <property type="molecule type" value="Genomic_DNA"/>
</dbReference>
<keyword evidence="1" id="KW-1133">Transmembrane helix</keyword>
<evidence type="ECO:0000313" key="3">
    <source>
        <dbReference type="Proteomes" id="UP001286313"/>
    </source>
</evidence>
<feature type="transmembrane region" description="Helical" evidence="1">
    <location>
        <begin position="129"/>
        <end position="150"/>
    </location>
</feature>
<proteinExistence type="predicted"/>
<evidence type="ECO:0000313" key="2">
    <source>
        <dbReference type="EMBL" id="KAK3857912.1"/>
    </source>
</evidence>
<gene>
    <name evidence="2" type="ORF">Pcinc_035861</name>
</gene>
<organism evidence="2 3">
    <name type="scientific">Petrolisthes cinctipes</name>
    <name type="common">Flat porcelain crab</name>
    <dbReference type="NCBI Taxonomy" id="88211"/>
    <lineage>
        <taxon>Eukaryota</taxon>
        <taxon>Metazoa</taxon>
        <taxon>Ecdysozoa</taxon>
        <taxon>Arthropoda</taxon>
        <taxon>Crustacea</taxon>
        <taxon>Multicrustacea</taxon>
        <taxon>Malacostraca</taxon>
        <taxon>Eumalacostraca</taxon>
        <taxon>Eucarida</taxon>
        <taxon>Decapoda</taxon>
        <taxon>Pleocyemata</taxon>
        <taxon>Anomura</taxon>
        <taxon>Galatheoidea</taxon>
        <taxon>Porcellanidae</taxon>
        <taxon>Petrolisthes</taxon>
    </lineage>
</organism>
<protein>
    <recommendedName>
        <fullName evidence="4">Transmembrane protein 267</fullName>
    </recommendedName>
</protein>
<name>A0AAE1BXE7_PETCI</name>
<dbReference type="Proteomes" id="UP001286313">
    <property type="component" value="Unassembled WGS sequence"/>
</dbReference>
<keyword evidence="3" id="KW-1185">Reference proteome</keyword>
<keyword evidence="1" id="KW-0472">Membrane</keyword>
<keyword evidence="1" id="KW-0812">Transmembrane</keyword>
<accession>A0AAE1BXE7</accession>
<feature type="transmembrane region" description="Helical" evidence="1">
    <location>
        <begin position="47"/>
        <end position="69"/>
    </location>
</feature>
<comment type="caution">
    <text evidence="2">The sequence shown here is derived from an EMBL/GenBank/DDBJ whole genome shotgun (WGS) entry which is preliminary data.</text>
</comment>
<evidence type="ECO:0008006" key="4">
    <source>
        <dbReference type="Google" id="ProtNLM"/>
    </source>
</evidence>
<evidence type="ECO:0000256" key="1">
    <source>
        <dbReference type="SAM" id="Phobius"/>
    </source>
</evidence>
<sequence length="187" mass="21069">MMTIIYNTTLWIAWAGLVLTTWLGDKLVAEFVTGLPTKSPLRATDTIVHGLIGGFSYWLSCIMCPELILEMSGVRHKFTEFLHGKLSVSFVFSFIVPFILACTVDLDHIMYDGFQLITGGQRVPWKRGWFHYTLPPLILATIFYHSALLFHSPLSLRMATLTISSVISHQLLGPWSTPKCHAELATR</sequence>
<feature type="transmembrane region" description="Helical" evidence="1">
    <location>
        <begin position="90"/>
        <end position="109"/>
    </location>
</feature>
<dbReference type="AlphaFoldDB" id="A0AAE1BXE7"/>
<reference evidence="2" key="1">
    <citation type="submission" date="2023-10" db="EMBL/GenBank/DDBJ databases">
        <title>Genome assemblies of two species of porcelain crab, Petrolisthes cinctipes and Petrolisthes manimaculis (Anomura: Porcellanidae).</title>
        <authorList>
            <person name="Angst P."/>
        </authorList>
    </citation>
    <scope>NUCLEOTIDE SEQUENCE</scope>
    <source>
        <strain evidence="2">PB745_01</strain>
        <tissue evidence="2">Gill</tissue>
    </source>
</reference>